<evidence type="ECO:0000256" key="1">
    <source>
        <dbReference type="SAM" id="Coils"/>
    </source>
</evidence>
<sequence length="276" mass="31293">MTESDQQAAEVERLSMKIERMKLEQKRKEVDAAAKPPQKAWWTSAIEFLALPAAVIAIVSQLTGTIGSVHDQEKTQAETQKIRTEEVKTRAELEGLLDDLAQKKQAGVESYRAEIEKTLPQLQDTLTRLRSIKADSDRAILERALPKYILLWVLFHAVGLIFDVIAQAWSALLTSASMAVFNRRRPSDSNAKKIARWDQVMRTTQWIIAFAGMIPNILRWSIQLSIFLALMVPLFNETAHLLGSDTTFDSIVELAKHLDLSGIIEKMREIMFDVHR</sequence>
<evidence type="ECO:0000313" key="3">
    <source>
        <dbReference type="EMBL" id="VVO50382.1"/>
    </source>
</evidence>
<dbReference type="RefSeq" id="WP_150783061.1">
    <property type="nucleotide sequence ID" value="NZ_CABVII010000001.1"/>
</dbReference>
<keyword evidence="2" id="KW-1133">Transmembrane helix</keyword>
<organism evidence="3 4">
    <name type="scientific">Pseudomonas fluorescens</name>
    <dbReference type="NCBI Taxonomy" id="294"/>
    <lineage>
        <taxon>Bacteria</taxon>
        <taxon>Pseudomonadati</taxon>
        <taxon>Pseudomonadota</taxon>
        <taxon>Gammaproteobacteria</taxon>
        <taxon>Pseudomonadales</taxon>
        <taxon>Pseudomonadaceae</taxon>
        <taxon>Pseudomonas</taxon>
    </lineage>
</organism>
<feature type="transmembrane region" description="Helical" evidence="2">
    <location>
        <begin position="206"/>
        <end position="232"/>
    </location>
</feature>
<feature type="coiled-coil region" evidence="1">
    <location>
        <begin position="4"/>
        <end position="31"/>
    </location>
</feature>
<keyword evidence="2" id="KW-0812">Transmembrane</keyword>
<gene>
    <name evidence="3" type="ORF">PS862_00281</name>
</gene>
<feature type="transmembrane region" description="Helical" evidence="2">
    <location>
        <begin position="148"/>
        <end position="169"/>
    </location>
</feature>
<dbReference type="AlphaFoldDB" id="A0A5E7GHU5"/>
<dbReference type="EMBL" id="CABVII010000001">
    <property type="protein sequence ID" value="VVO50382.1"/>
    <property type="molecule type" value="Genomic_DNA"/>
</dbReference>
<reference evidence="3 4" key="1">
    <citation type="submission" date="2019-09" db="EMBL/GenBank/DDBJ databases">
        <authorList>
            <person name="Chandra G."/>
            <person name="Truman W A."/>
        </authorList>
    </citation>
    <scope>NUCLEOTIDE SEQUENCE [LARGE SCALE GENOMIC DNA]</scope>
    <source>
        <strain evidence="3">PS862</strain>
    </source>
</reference>
<evidence type="ECO:0000313" key="4">
    <source>
        <dbReference type="Proteomes" id="UP000385207"/>
    </source>
</evidence>
<dbReference type="OrthoDB" id="9993574at2"/>
<name>A0A5E7GHU5_PSEFL</name>
<evidence type="ECO:0000256" key="2">
    <source>
        <dbReference type="SAM" id="Phobius"/>
    </source>
</evidence>
<keyword evidence="2" id="KW-0472">Membrane</keyword>
<dbReference type="Proteomes" id="UP000385207">
    <property type="component" value="Unassembled WGS sequence"/>
</dbReference>
<accession>A0A5E7GHU5</accession>
<protein>
    <submittedName>
        <fullName evidence="3">Uncharacterized protein</fullName>
    </submittedName>
</protein>
<keyword evidence="1" id="KW-0175">Coiled coil</keyword>
<proteinExistence type="predicted"/>